<dbReference type="AlphaFoldDB" id="A0A448XIB5"/>
<name>A0A448XIB5_9PLAT</name>
<gene>
    <name evidence="1" type="ORF">PXEA_LOCUS30831</name>
</gene>
<evidence type="ECO:0000313" key="1">
    <source>
        <dbReference type="EMBL" id="VEL37391.1"/>
    </source>
</evidence>
<accession>A0A448XIB5</accession>
<sequence length="68" mass="7003">MGNCIQSQGCGPGDGGKQRIGPVAGFAPVILELEPRLGMLSAGPPKSRCPLAAQTRRCCGLPFRSPVP</sequence>
<dbReference type="EMBL" id="CAAALY010254828">
    <property type="protein sequence ID" value="VEL37391.1"/>
    <property type="molecule type" value="Genomic_DNA"/>
</dbReference>
<dbReference type="Proteomes" id="UP000784294">
    <property type="component" value="Unassembled WGS sequence"/>
</dbReference>
<comment type="caution">
    <text evidence="1">The sequence shown here is derived from an EMBL/GenBank/DDBJ whole genome shotgun (WGS) entry which is preliminary data.</text>
</comment>
<evidence type="ECO:0000313" key="2">
    <source>
        <dbReference type="Proteomes" id="UP000784294"/>
    </source>
</evidence>
<keyword evidence="2" id="KW-1185">Reference proteome</keyword>
<organism evidence="1 2">
    <name type="scientific">Protopolystoma xenopodis</name>
    <dbReference type="NCBI Taxonomy" id="117903"/>
    <lineage>
        <taxon>Eukaryota</taxon>
        <taxon>Metazoa</taxon>
        <taxon>Spiralia</taxon>
        <taxon>Lophotrochozoa</taxon>
        <taxon>Platyhelminthes</taxon>
        <taxon>Monogenea</taxon>
        <taxon>Polyopisthocotylea</taxon>
        <taxon>Polystomatidea</taxon>
        <taxon>Polystomatidae</taxon>
        <taxon>Protopolystoma</taxon>
    </lineage>
</organism>
<protein>
    <submittedName>
        <fullName evidence="1">Uncharacterized protein</fullName>
    </submittedName>
</protein>
<reference evidence="1" key="1">
    <citation type="submission" date="2018-11" db="EMBL/GenBank/DDBJ databases">
        <authorList>
            <consortium name="Pathogen Informatics"/>
        </authorList>
    </citation>
    <scope>NUCLEOTIDE SEQUENCE</scope>
</reference>
<proteinExistence type="predicted"/>